<proteinExistence type="predicted"/>
<keyword evidence="3" id="KW-1185">Reference proteome</keyword>
<dbReference type="EMBL" id="FOYZ01000007">
    <property type="protein sequence ID" value="SFR83431.1"/>
    <property type="molecule type" value="Genomic_DNA"/>
</dbReference>
<evidence type="ECO:0000259" key="1">
    <source>
        <dbReference type="SMART" id="SM00860"/>
    </source>
</evidence>
<dbReference type="InterPro" id="IPR018958">
    <property type="entry name" value="Knr4/Smi1-like_dom"/>
</dbReference>
<reference evidence="2 3" key="1">
    <citation type="submission" date="2016-10" db="EMBL/GenBank/DDBJ databases">
        <authorList>
            <person name="de Groot N.N."/>
        </authorList>
    </citation>
    <scope>NUCLEOTIDE SEQUENCE [LARGE SCALE GENOMIC DNA]</scope>
    <source>
        <strain evidence="2 3">743A</strain>
    </source>
</reference>
<dbReference type="OrthoDB" id="1771562at2"/>
<dbReference type="InterPro" id="IPR037883">
    <property type="entry name" value="Knr4/Smi1-like_sf"/>
</dbReference>
<evidence type="ECO:0000313" key="3">
    <source>
        <dbReference type="Proteomes" id="UP000199659"/>
    </source>
</evidence>
<name>A0A1I6JWX3_9FIRM</name>
<feature type="domain" description="Knr4/Smi1-like" evidence="1">
    <location>
        <begin position="8"/>
        <end position="143"/>
    </location>
</feature>
<dbReference type="SMART" id="SM00860">
    <property type="entry name" value="SMI1_KNR4"/>
    <property type="match status" value="1"/>
</dbReference>
<evidence type="ECO:0000313" key="2">
    <source>
        <dbReference type="EMBL" id="SFR83431.1"/>
    </source>
</evidence>
<sequence length="147" mass="17094">MNIMAFGKAKASEIHELESILKLQLPQDYIKFLMQYNGGTLKGTSYTVFCNDLNENLFVEVFYGFLNTNSAVDIVSTMKEFESDLMEDVIIFARDSANNQFFMVVDGEDKGVYYWDAFYQFESTTDDNTIYFICDTFEEFLNLIKKQ</sequence>
<gene>
    <name evidence="2" type="ORF">SAMN05661086_02027</name>
</gene>
<dbReference type="RefSeq" id="WP_092560568.1">
    <property type="nucleotide sequence ID" value="NZ_FOYZ01000007.1"/>
</dbReference>
<dbReference type="Pfam" id="PF09346">
    <property type="entry name" value="SMI1_KNR4"/>
    <property type="match status" value="1"/>
</dbReference>
<protein>
    <submittedName>
        <fullName evidence="2">SMI1 / KNR4 family (SUKH-1)</fullName>
    </submittedName>
</protein>
<organism evidence="2 3">
    <name type="scientific">Anaeromicropila populeti</name>
    <dbReference type="NCBI Taxonomy" id="37658"/>
    <lineage>
        <taxon>Bacteria</taxon>
        <taxon>Bacillati</taxon>
        <taxon>Bacillota</taxon>
        <taxon>Clostridia</taxon>
        <taxon>Lachnospirales</taxon>
        <taxon>Lachnospiraceae</taxon>
        <taxon>Anaeromicropila</taxon>
    </lineage>
</organism>
<dbReference type="Proteomes" id="UP000199659">
    <property type="component" value="Unassembled WGS sequence"/>
</dbReference>
<dbReference type="Gene3D" id="3.40.1580.10">
    <property type="entry name" value="SMI1/KNR4-like"/>
    <property type="match status" value="1"/>
</dbReference>
<dbReference type="AlphaFoldDB" id="A0A1I6JWX3"/>
<dbReference type="SUPFAM" id="SSF160631">
    <property type="entry name" value="SMI1/KNR4-like"/>
    <property type="match status" value="1"/>
</dbReference>
<accession>A0A1I6JWX3</accession>